<gene>
    <name evidence="1" type="ORF">PsYK624_147810</name>
</gene>
<organism evidence="1 2">
    <name type="scientific">Phanerochaete sordida</name>
    <dbReference type="NCBI Taxonomy" id="48140"/>
    <lineage>
        <taxon>Eukaryota</taxon>
        <taxon>Fungi</taxon>
        <taxon>Dikarya</taxon>
        <taxon>Basidiomycota</taxon>
        <taxon>Agaricomycotina</taxon>
        <taxon>Agaricomycetes</taxon>
        <taxon>Polyporales</taxon>
        <taxon>Phanerochaetaceae</taxon>
        <taxon>Phanerochaete</taxon>
    </lineage>
</organism>
<dbReference type="EMBL" id="BPQB01000090">
    <property type="protein sequence ID" value="GJE98549.1"/>
    <property type="molecule type" value="Genomic_DNA"/>
</dbReference>
<keyword evidence="2" id="KW-1185">Reference proteome</keyword>
<comment type="caution">
    <text evidence="1">The sequence shown here is derived from an EMBL/GenBank/DDBJ whole genome shotgun (WGS) entry which is preliminary data.</text>
</comment>
<name>A0A9P3GQL4_9APHY</name>
<proteinExistence type="predicted"/>
<sequence length="234" mass="26326">MTVLRDVLRAAEKYDMHGAIAQLGNFLWREDYLRHHPIEVFALAYQYNLGDDLINLGAKASFIKASPLKTPESLPPAAQGLSASAYHSLLVHRQEFIDILLPMLVDWPHPSINIVKPVWHTCTCRLKTNAGKYSAPLPSWYAAHVERIMAAFSDITDEWTLRDPSFIATTLYQFSPLRAETPAAPGHAKRKEKPRSESSCICAESAPYELVNFHTVVANEVGRQLKQMKFKLLG</sequence>
<accession>A0A9P3GQL4</accession>
<dbReference type="AlphaFoldDB" id="A0A9P3GQL4"/>
<dbReference type="Proteomes" id="UP000703269">
    <property type="component" value="Unassembled WGS sequence"/>
</dbReference>
<protein>
    <submittedName>
        <fullName evidence="1">Uncharacterized protein</fullName>
    </submittedName>
</protein>
<evidence type="ECO:0000313" key="2">
    <source>
        <dbReference type="Proteomes" id="UP000703269"/>
    </source>
</evidence>
<reference evidence="1 2" key="1">
    <citation type="submission" date="2021-08" db="EMBL/GenBank/DDBJ databases">
        <title>Draft Genome Sequence of Phanerochaete sordida strain YK-624.</title>
        <authorList>
            <person name="Mori T."/>
            <person name="Dohra H."/>
            <person name="Suzuki T."/>
            <person name="Kawagishi H."/>
            <person name="Hirai H."/>
        </authorList>
    </citation>
    <scope>NUCLEOTIDE SEQUENCE [LARGE SCALE GENOMIC DNA]</scope>
    <source>
        <strain evidence="1 2">YK-624</strain>
    </source>
</reference>
<evidence type="ECO:0000313" key="1">
    <source>
        <dbReference type="EMBL" id="GJE98549.1"/>
    </source>
</evidence>